<dbReference type="AlphaFoldDB" id="A0A378I146"/>
<dbReference type="EMBL" id="UGNV01000001">
    <property type="protein sequence ID" value="STX28908.1"/>
    <property type="molecule type" value="Genomic_DNA"/>
</dbReference>
<sequence>MSDTFIVPYLNGVEATSIPYTRCMITNIVDHIGDELKADIYVAHLEEAVWAAYALKQKFNDGAIYLDQVEIPGLYMQDRCLLKPYKNFLEIYMEFTAKAMIKKVDKILTASKPLKDFINEKYSFKDIITIENYPYYHKLKNDKQTIIRALCRAEDSDILILYPNNIYSVLQFEKILDWLASLPAHFKMVSVGHISTKDLNDLNLYAEKIGMKNRVMFFNENDFSNMADFCSGADFSFICPNPQILNDYLTLSNRIFDCIRARLPILSYDVPAHKFYIDEYKIGEVVSLENQSNQMPELIKRFADKLEFYRSNLENAAKALVWEAQENKFLEFFNYPKTVTFIGKNDLSNNNRTLRMVQTLVNLGTKVNIVTTSDPKEPITKVNYYNMHTYFKQNLSN</sequence>
<dbReference type="Gene3D" id="3.40.50.2000">
    <property type="entry name" value="Glycogen Phosphorylase B"/>
    <property type="match status" value="2"/>
</dbReference>
<dbReference type="OrthoDB" id="9764577at2"/>
<keyword evidence="2" id="KW-1185">Reference proteome</keyword>
<dbReference type="Proteomes" id="UP000254968">
    <property type="component" value="Unassembled WGS sequence"/>
</dbReference>
<evidence type="ECO:0008006" key="3">
    <source>
        <dbReference type="Google" id="ProtNLM"/>
    </source>
</evidence>
<gene>
    <name evidence="1" type="ORF">NCTC13315_01442</name>
</gene>
<proteinExistence type="predicted"/>
<evidence type="ECO:0000313" key="2">
    <source>
        <dbReference type="Proteomes" id="UP000254968"/>
    </source>
</evidence>
<name>A0A378I146_9GAMM</name>
<organism evidence="1 2">
    <name type="scientific">Legionella beliardensis</name>
    <dbReference type="NCBI Taxonomy" id="91822"/>
    <lineage>
        <taxon>Bacteria</taxon>
        <taxon>Pseudomonadati</taxon>
        <taxon>Pseudomonadota</taxon>
        <taxon>Gammaproteobacteria</taxon>
        <taxon>Legionellales</taxon>
        <taxon>Legionellaceae</taxon>
        <taxon>Legionella</taxon>
    </lineage>
</organism>
<dbReference type="RefSeq" id="WP_115302618.1">
    <property type="nucleotide sequence ID" value="NZ_CAAAHO010000004.1"/>
</dbReference>
<evidence type="ECO:0000313" key="1">
    <source>
        <dbReference type="EMBL" id="STX28908.1"/>
    </source>
</evidence>
<accession>A0A378I146</accession>
<reference evidence="1 2" key="1">
    <citation type="submission" date="2018-06" db="EMBL/GenBank/DDBJ databases">
        <authorList>
            <consortium name="Pathogen Informatics"/>
            <person name="Doyle S."/>
        </authorList>
    </citation>
    <scope>NUCLEOTIDE SEQUENCE [LARGE SCALE GENOMIC DNA]</scope>
    <source>
        <strain evidence="1 2">NCTC13315</strain>
    </source>
</reference>
<protein>
    <recommendedName>
        <fullName evidence="3">Glycosyl transferases group 1</fullName>
    </recommendedName>
</protein>
<dbReference type="SUPFAM" id="SSF53756">
    <property type="entry name" value="UDP-Glycosyltransferase/glycogen phosphorylase"/>
    <property type="match status" value="1"/>
</dbReference>